<evidence type="ECO:0000313" key="3">
    <source>
        <dbReference type="EMBL" id="PSL30162.1"/>
    </source>
</evidence>
<keyword evidence="4" id="KW-1185">Reference proteome</keyword>
<proteinExistence type="predicted"/>
<accession>A0A2P8G857</accession>
<evidence type="ECO:0000313" key="4">
    <source>
        <dbReference type="Proteomes" id="UP000241964"/>
    </source>
</evidence>
<dbReference type="EMBL" id="PYAS01000004">
    <property type="protein sequence ID" value="PSL30162.1"/>
    <property type="molecule type" value="Genomic_DNA"/>
</dbReference>
<dbReference type="Proteomes" id="UP000241964">
    <property type="component" value="Unassembled WGS sequence"/>
</dbReference>
<evidence type="ECO:0000256" key="1">
    <source>
        <dbReference type="SAM" id="MobiDB-lite"/>
    </source>
</evidence>
<organism evidence="3 4">
    <name type="scientific">Dyadobacter jiangsuensis</name>
    <dbReference type="NCBI Taxonomy" id="1591085"/>
    <lineage>
        <taxon>Bacteria</taxon>
        <taxon>Pseudomonadati</taxon>
        <taxon>Bacteroidota</taxon>
        <taxon>Cytophagia</taxon>
        <taxon>Cytophagales</taxon>
        <taxon>Spirosomataceae</taxon>
        <taxon>Dyadobacter</taxon>
    </lineage>
</organism>
<keyword evidence="2" id="KW-0472">Membrane</keyword>
<evidence type="ECO:0008006" key="5">
    <source>
        <dbReference type="Google" id="ProtNLM"/>
    </source>
</evidence>
<evidence type="ECO:0000256" key="2">
    <source>
        <dbReference type="SAM" id="Phobius"/>
    </source>
</evidence>
<keyword evidence="2" id="KW-0812">Transmembrane</keyword>
<comment type="caution">
    <text evidence="3">The sequence shown here is derived from an EMBL/GenBank/DDBJ whole genome shotgun (WGS) entry which is preliminary data.</text>
</comment>
<keyword evidence="2" id="KW-1133">Transmembrane helix</keyword>
<dbReference type="RefSeq" id="WP_106595072.1">
    <property type="nucleotide sequence ID" value="NZ_PYAS01000004.1"/>
</dbReference>
<sequence>MAVTNDHIPDFEDFERYYSGEMPSAEQRVLEGRMLVEPLVADAYEGFLAWREQHSSISDVRSDLRERLRARGTLARRNALPLWAYASAASVLLAIFSYWFVFLDDQSVEVQKLPVAAKREQVKSLPAGVATDAPAEAASVSASQSQKIPGSKAIPTPKTASAPSGLADAEIPEEVEDIALEDSFPVKTEEVQATPQPAQTLATSGAAQAVAKSMADRAKMQREQPDTQYLVASKPVSATTKAYTVTVPVDTLAAAPAMGWTSYRAYLGENTDSSRTTGAVVVTFFVSSTGALSGFVTNGPEELYKEAIRIISSGPAWAPARSKGIPVTSRVEIHLQFRQAQ</sequence>
<feature type="compositionally biased region" description="Low complexity" evidence="1">
    <location>
        <begin position="136"/>
        <end position="145"/>
    </location>
</feature>
<reference evidence="3 4" key="1">
    <citation type="submission" date="2018-03" db="EMBL/GenBank/DDBJ databases">
        <title>Genomic Encyclopedia of Archaeal and Bacterial Type Strains, Phase II (KMG-II): from individual species to whole genera.</title>
        <authorList>
            <person name="Goeker M."/>
        </authorList>
    </citation>
    <scope>NUCLEOTIDE SEQUENCE [LARGE SCALE GENOMIC DNA]</scope>
    <source>
        <strain evidence="3 4">DSM 29057</strain>
    </source>
</reference>
<feature type="region of interest" description="Disordered" evidence="1">
    <location>
        <begin position="136"/>
        <end position="167"/>
    </location>
</feature>
<name>A0A2P8G857_9BACT</name>
<protein>
    <recommendedName>
        <fullName evidence="5">TonB family protein</fullName>
    </recommendedName>
</protein>
<gene>
    <name evidence="3" type="ORF">CLV60_104104</name>
</gene>
<dbReference type="AlphaFoldDB" id="A0A2P8G857"/>
<feature type="transmembrane region" description="Helical" evidence="2">
    <location>
        <begin position="79"/>
        <end position="101"/>
    </location>
</feature>
<dbReference type="OrthoDB" id="1112758at2"/>